<sequence>MLSNHGKQYKNKIEAMTTRKIEELNNDLLDLSTNTFNIINTVKNLIDVPVNKMTLYNQRNTMKNNDDDIYTNNVFKDVCNNYFRINDKGVIKQYDEPSDYVIKLYNKNYNKNDLSDKNFTDLNTYDEFIVDDRYNFIKGTNISSQGVKGTAHEGKYIFSKSNILYDNEMGVNKNIDGDCYTLKSGQTFSSEATYSNISSPFECKQLAIDNFYKHYILQKDADGSLNCYLSNNDNILNYYDASASACESESGFKKGININNSYGIFNNKTLGNKDNYRQGGYVDFDSNFVRKNQDLAIDNSNTYTFKQRKFASMESDVSCGLLKNDDTIIGYVQSNIDENKCFSVSNDILMDTTQRIYDANYNIIMKDKKYVSIVEPFEMKKVINKKLSRYQEVDIPTFTIHDILTENSGHGGYLDGYPVVREEIINTTNTITENNQKIYQELEKYNRILRRANLELSADISLNMNYVNNIEEKDIALNNSSNIEDIQELKRKLEDGKQVLGYNHNNYILWTLLGVAILVVLLKVSKPSNN</sequence>
<name>A0A6C0IL69_9ZZZZ</name>
<accession>A0A6C0IL69</accession>
<protein>
    <submittedName>
        <fullName evidence="2">Uncharacterized protein</fullName>
    </submittedName>
</protein>
<proteinExistence type="predicted"/>
<keyword evidence="1" id="KW-0472">Membrane</keyword>
<reference evidence="2" key="1">
    <citation type="journal article" date="2020" name="Nature">
        <title>Giant virus diversity and host interactions through global metagenomics.</title>
        <authorList>
            <person name="Schulz F."/>
            <person name="Roux S."/>
            <person name="Paez-Espino D."/>
            <person name="Jungbluth S."/>
            <person name="Walsh D.A."/>
            <person name="Denef V.J."/>
            <person name="McMahon K.D."/>
            <person name="Konstantinidis K.T."/>
            <person name="Eloe-Fadrosh E.A."/>
            <person name="Kyrpides N.C."/>
            <person name="Woyke T."/>
        </authorList>
    </citation>
    <scope>NUCLEOTIDE SEQUENCE</scope>
    <source>
        <strain evidence="2">GVMAG-M-3300024258-14</strain>
    </source>
</reference>
<dbReference type="EMBL" id="MN740210">
    <property type="protein sequence ID" value="QHT93712.1"/>
    <property type="molecule type" value="Genomic_DNA"/>
</dbReference>
<keyword evidence="1" id="KW-0812">Transmembrane</keyword>
<keyword evidence="1" id="KW-1133">Transmembrane helix</keyword>
<organism evidence="2">
    <name type="scientific">viral metagenome</name>
    <dbReference type="NCBI Taxonomy" id="1070528"/>
    <lineage>
        <taxon>unclassified sequences</taxon>
        <taxon>metagenomes</taxon>
        <taxon>organismal metagenomes</taxon>
    </lineage>
</organism>
<evidence type="ECO:0000256" key="1">
    <source>
        <dbReference type="SAM" id="Phobius"/>
    </source>
</evidence>
<evidence type="ECO:0000313" key="2">
    <source>
        <dbReference type="EMBL" id="QHT93712.1"/>
    </source>
</evidence>
<feature type="transmembrane region" description="Helical" evidence="1">
    <location>
        <begin position="507"/>
        <end position="524"/>
    </location>
</feature>
<dbReference type="AlphaFoldDB" id="A0A6C0IL69"/>